<name>A0A4U1J469_9BACT</name>
<dbReference type="AlphaFoldDB" id="A0A4U1J469"/>
<dbReference type="EMBL" id="SSMQ01000036">
    <property type="protein sequence ID" value="TKD02009.1"/>
    <property type="molecule type" value="Genomic_DNA"/>
</dbReference>
<dbReference type="RefSeq" id="WP_136932447.1">
    <property type="nucleotide sequence ID" value="NZ_SSMQ01000036.1"/>
</dbReference>
<reference evidence="1 2" key="1">
    <citation type="submission" date="2019-04" db="EMBL/GenBank/DDBJ databases">
        <authorList>
            <person name="Li Y."/>
            <person name="Wang J."/>
        </authorList>
    </citation>
    <scope>NUCLEOTIDE SEQUENCE [LARGE SCALE GENOMIC DNA]</scope>
    <source>
        <strain evidence="1 2">DSM 14668</strain>
    </source>
</reference>
<proteinExistence type="predicted"/>
<dbReference type="OrthoDB" id="5183931at2"/>
<evidence type="ECO:0000313" key="1">
    <source>
        <dbReference type="EMBL" id="TKD02009.1"/>
    </source>
</evidence>
<keyword evidence="2" id="KW-1185">Reference proteome</keyword>
<comment type="caution">
    <text evidence="1">The sequence shown here is derived from an EMBL/GenBank/DDBJ whole genome shotgun (WGS) entry which is preliminary data.</text>
</comment>
<accession>A0A4U1J469</accession>
<protein>
    <recommendedName>
        <fullName evidence="3">HEPN domain-containing protein</fullName>
    </recommendedName>
</protein>
<evidence type="ECO:0000313" key="2">
    <source>
        <dbReference type="Proteomes" id="UP000309215"/>
    </source>
</evidence>
<organism evidence="1 2">
    <name type="scientific">Polyangium fumosum</name>
    <dbReference type="NCBI Taxonomy" id="889272"/>
    <lineage>
        <taxon>Bacteria</taxon>
        <taxon>Pseudomonadati</taxon>
        <taxon>Myxococcota</taxon>
        <taxon>Polyangia</taxon>
        <taxon>Polyangiales</taxon>
        <taxon>Polyangiaceae</taxon>
        <taxon>Polyangium</taxon>
    </lineage>
</organism>
<dbReference type="Proteomes" id="UP000309215">
    <property type="component" value="Unassembled WGS sequence"/>
</dbReference>
<sequence length="184" mass="20172">MSNLKFGANGDDYPEAAAKHLTDARTLLDAKRFDGAAYLAGFAIECSLRTVVMVGHMMKLLNEELAEAKRPPVPLARALKPGSRALDFKSVARNEAQTHGRDHDLADLAAATTGYKDVLSEGAVRYVPTVDMTRLPFRDLQKFTNIRYRGNGSVLSEDAAKWLEEACALYDASVGLMRRDGLVK</sequence>
<evidence type="ECO:0008006" key="3">
    <source>
        <dbReference type="Google" id="ProtNLM"/>
    </source>
</evidence>
<gene>
    <name evidence="1" type="ORF">E8A74_29525</name>
</gene>